<feature type="compositionally biased region" description="Basic and acidic residues" evidence="3">
    <location>
        <begin position="522"/>
        <end position="537"/>
    </location>
</feature>
<feature type="domain" description="SH3" evidence="4">
    <location>
        <begin position="424"/>
        <end position="488"/>
    </location>
</feature>
<name>A0AAD5K6N0_9FUNG</name>
<reference evidence="5" key="2">
    <citation type="submission" date="2023-02" db="EMBL/GenBank/DDBJ databases">
        <authorList>
            <consortium name="DOE Joint Genome Institute"/>
            <person name="Mondo S.J."/>
            <person name="Chang Y."/>
            <person name="Wang Y."/>
            <person name="Ahrendt S."/>
            <person name="Andreopoulos W."/>
            <person name="Barry K."/>
            <person name="Beard J."/>
            <person name="Benny G.L."/>
            <person name="Blankenship S."/>
            <person name="Bonito G."/>
            <person name="Cuomo C."/>
            <person name="Desiro A."/>
            <person name="Gervers K.A."/>
            <person name="Hundley H."/>
            <person name="Kuo A."/>
            <person name="LaButti K."/>
            <person name="Lang B.F."/>
            <person name="Lipzen A."/>
            <person name="O'Donnell K."/>
            <person name="Pangilinan J."/>
            <person name="Reynolds N."/>
            <person name="Sandor L."/>
            <person name="Smith M.W."/>
            <person name="Tsang A."/>
            <person name="Grigoriev I.V."/>
            <person name="Stajich J.E."/>
            <person name="Spatafora J.W."/>
        </authorList>
    </citation>
    <scope>NUCLEOTIDE SEQUENCE</scope>
    <source>
        <strain evidence="5">RSA 2281</strain>
    </source>
</reference>
<reference evidence="5" key="1">
    <citation type="journal article" date="2022" name="IScience">
        <title>Evolution of zygomycete secretomes and the origins of terrestrial fungal ecologies.</title>
        <authorList>
            <person name="Chang Y."/>
            <person name="Wang Y."/>
            <person name="Mondo S."/>
            <person name="Ahrendt S."/>
            <person name="Andreopoulos W."/>
            <person name="Barry K."/>
            <person name="Beard J."/>
            <person name="Benny G.L."/>
            <person name="Blankenship S."/>
            <person name="Bonito G."/>
            <person name="Cuomo C."/>
            <person name="Desiro A."/>
            <person name="Gervers K.A."/>
            <person name="Hundley H."/>
            <person name="Kuo A."/>
            <person name="LaButti K."/>
            <person name="Lang B.F."/>
            <person name="Lipzen A."/>
            <person name="O'Donnell K."/>
            <person name="Pangilinan J."/>
            <person name="Reynolds N."/>
            <person name="Sandor L."/>
            <person name="Smith M.E."/>
            <person name="Tsang A."/>
            <person name="Grigoriev I.V."/>
            <person name="Stajich J.E."/>
            <person name="Spatafora J.W."/>
        </authorList>
    </citation>
    <scope>NUCLEOTIDE SEQUENCE</scope>
    <source>
        <strain evidence="5">RSA 2281</strain>
    </source>
</reference>
<feature type="compositionally biased region" description="Polar residues" evidence="3">
    <location>
        <begin position="295"/>
        <end position="310"/>
    </location>
</feature>
<protein>
    <recommendedName>
        <fullName evidence="4">SH3 domain-containing protein</fullName>
    </recommendedName>
</protein>
<dbReference type="SMART" id="SM00721">
    <property type="entry name" value="BAR"/>
    <property type="match status" value="1"/>
</dbReference>
<dbReference type="PANTHER" id="PTHR45929">
    <property type="entry name" value="JAK PATHWAY SIGNAL TRANSDUCTION ADAPTOR MOLECULE"/>
    <property type="match status" value="1"/>
</dbReference>
<keyword evidence="1 2" id="KW-0728">SH3 domain</keyword>
<proteinExistence type="predicted"/>
<feature type="compositionally biased region" description="Low complexity" evidence="3">
    <location>
        <begin position="364"/>
        <end position="375"/>
    </location>
</feature>
<dbReference type="Gene3D" id="1.20.1270.60">
    <property type="entry name" value="Arfaptin homology (AH) domain/BAR domain"/>
    <property type="match status" value="1"/>
</dbReference>
<gene>
    <name evidence="5" type="ORF">BDA99DRAFT_540643</name>
</gene>
<feature type="compositionally biased region" description="Basic and acidic residues" evidence="3">
    <location>
        <begin position="499"/>
        <end position="510"/>
    </location>
</feature>
<dbReference type="Proteomes" id="UP001209540">
    <property type="component" value="Unassembled WGS sequence"/>
</dbReference>
<feature type="compositionally biased region" description="Polar residues" evidence="3">
    <location>
        <begin position="405"/>
        <end position="423"/>
    </location>
</feature>
<dbReference type="CDD" id="cd00174">
    <property type="entry name" value="SH3"/>
    <property type="match status" value="1"/>
</dbReference>
<evidence type="ECO:0000313" key="6">
    <source>
        <dbReference type="Proteomes" id="UP001209540"/>
    </source>
</evidence>
<evidence type="ECO:0000313" key="5">
    <source>
        <dbReference type="EMBL" id="KAI9253392.1"/>
    </source>
</evidence>
<dbReference type="SUPFAM" id="SSF103657">
    <property type="entry name" value="BAR/IMD domain-like"/>
    <property type="match status" value="1"/>
</dbReference>
<accession>A0AAD5K6N0</accession>
<dbReference type="Pfam" id="PF03114">
    <property type="entry name" value="BAR"/>
    <property type="match status" value="1"/>
</dbReference>
<dbReference type="InterPro" id="IPR027267">
    <property type="entry name" value="AH/BAR_dom_sf"/>
</dbReference>
<dbReference type="SMART" id="SM00326">
    <property type="entry name" value="SH3"/>
    <property type="match status" value="1"/>
</dbReference>
<feature type="compositionally biased region" description="Polar residues" evidence="3">
    <location>
        <begin position="262"/>
        <end position="272"/>
    </location>
</feature>
<dbReference type="PRINTS" id="PR00452">
    <property type="entry name" value="SH3DOMAIN"/>
</dbReference>
<keyword evidence="6" id="KW-1185">Reference proteome</keyword>
<feature type="compositionally biased region" description="Low complexity" evidence="3">
    <location>
        <begin position="342"/>
        <end position="357"/>
    </location>
</feature>
<dbReference type="AlphaFoldDB" id="A0AAD5K6N0"/>
<dbReference type="Gene3D" id="2.30.30.40">
    <property type="entry name" value="SH3 Domains"/>
    <property type="match status" value="1"/>
</dbReference>
<dbReference type="EMBL" id="JAIXMP010000026">
    <property type="protein sequence ID" value="KAI9253392.1"/>
    <property type="molecule type" value="Genomic_DNA"/>
</dbReference>
<dbReference type="PROSITE" id="PS50002">
    <property type="entry name" value="SH3"/>
    <property type="match status" value="1"/>
</dbReference>
<dbReference type="InterPro" id="IPR001452">
    <property type="entry name" value="SH3_domain"/>
</dbReference>
<dbReference type="SUPFAM" id="SSF50044">
    <property type="entry name" value="SH3-domain"/>
    <property type="match status" value="1"/>
</dbReference>
<dbReference type="Pfam" id="PF00018">
    <property type="entry name" value="SH3_1"/>
    <property type="match status" value="1"/>
</dbReference>
<evidence type="ECO:0000256" key="2">
    <source>
        <dbReference type="PROSITE-ProRule" id="PRU00192"/>
    </source>
</evidence>
<evidence type="ECO:0000256" key="1">
    <source>
        <dbReference type="ARBA" id="ARBA00022443"/>
    </source>
</evidence>
<evidence type="ECO:0000256" key="3">
    <source>
        <dbReference type="SAM" id="MobiDB-lite"/>
    </source>
</evidence>
<dbReference type="InterPro" id="IPR004148">
    <property type="entry name" value="BAR_dom"/>
</dbReference>
<comment type="caution">
    <text evidence="5">The sequence shown here is derived from an EMBL/GenBank/DDBJ whole genome shotgun (WGS) entry which is preliminary data.</text>
</comment>
<feature type="region of interest" description="Disordered" evidence="3">
    <location>
        <begin position="488"/>
        <end position="565"/>
    </location>
</feature>
<dbReference type="InterPro" id="IPR050670">
    <property type="entry name" value="STAM"/>
</dbReference>
<dbReference type="InterPro" id="IPR036028">
    <property type="entry name" value="SH3-like_dom_sf"/>
</dbReference>
<feature type="compositionally biased region" description="Basic and acidic residues" evidence="3">
    <location>
        <begin position="329"/>
        <end position="341"/>
    </location>
</feature>
<evidence type="ECO:0000259" key="4">
    <source>
        <dbReference type="PROSITE" id="PS50002"/>
    </source>
</evidence>
<feature type="compositionally biased region" description="Polar residues" evidence="3">
    <location>
        <begin position="548"/>
        <end position="565"/>
    </location>
</feature>
<dbReference type="GO" id="GO:0005737">
    <property type="term" value="C:cytoplasm"/>
    <property type="evidence" value="ECO:0007669"/>
    <property type="project" value="InterPro"/>
</dbReference>
<sequence>MLKNLVRIKQWTGERLGTSKPTTLQTEDLKELGDHLDEWHAGFETMYQTIKHSHAELAKTKNLIEDSRTKYTPMQAIGDAWHSHGKDIVDSSPKLGTALQNLGEAEGHIATYFDQLTLQLGTDYIHLLKESRTCYHKIVDLRRKLETRRLDYAAHLSRLQKAKKEKPQLEQVLQQSKMKFEDTQRELLSKMIDLEQYKEMHREALYNFMDLQIGCFLNAAKILQQVKESWPQGPEYDDEEEDNNNNNNDGDAGSFMNKHHSSMMTQTTTAENEGSIPYDRTSYSTATSKKRKSTDSAFEQSTIATSQIYNTDIDDRRRPSTVSNNNNNNEHHYLHPDDHRSFCSTSTGASSSSCQSTIAPMVPSMNNTTSSNMSDNNKHNNPLLHRSLSELGSQRSSKPEIFSASEHQSFSNAASRKQSFSGASSNKLRKALYSFPGDRDEDLAFKAGDIITVLEEINEGWWLGEVRDQQGHKHCGIFPLNYTAELETPEIASPPPPLPEKDYKPVKEPNVDPSVNPFPQEQEQKREQEQQDQKQNKQDVTIAKQDHNNNTSASIPNDASSTSQI</sequence>
<feature type="region of interest" description="Disordered" evidence="3">
    <location>
        <begin position="231"/>
        <end position="423"/>
    </location>
</feature>
<dbReference type="PANTHER" id="PTHR45929:SF7">
    <property type="entry name" value="LAS SEVENTEEN-BINDING PROTEIN 1"/>
    <property type="match status" value="1"/>
</dbReference>
<organism evidence="5 6">
    <name type="scientific">Phascolomyces articulosus</name>
    <dbReference type="NCBI Taxonomy" id="60185"/>
    <lineage>
        <taxon>Eukaryota</taxon>
        <taxon>Fungi</taxon>
        <taxon>Fungi incertae sedis</taxon>
        <taxon>Mucoromycota</taxon>
        <taxon>Mucoromycotina</taxon>
        <taxon>Mucoromycetes</taxon>
        <taxon>Mucorales</taxon>
        <taxon>Lichtheimiaceae</taxon>
        <taxon>Phascolomyces</taxon>
    </lineage>
</organism>